<dbReference type="InterPro" id="IPR005625">
    <property type="entry name" value="PepSY-ass_TM"/>
</dbReference>
<feature type="compositionally biased region" description="Polar residues" evidence="1">
    <location>
        <begin position="482"/>
        <end position="492"/>
    </location>
</feature>
<feature type="transmembrane region" description="Helical" evidence="2">
    <location>
        <begin position="28"/>
        <end position="53"/>
    </location>
</feature>
<feature type="region of interest" description="Disordered" evidence="1">
    <location>
        <begin position="471"/>
        <end position="492"/>
    </location>
</feature>
<dbReference type="PANTHER" id="PTHR34219:SF1">
    <property type="entry name" value="PEPSY DOMAIN-CONTAINING PROTEIN"/>
    <property type="match status" value="1"/>
</dbReference>
<keyword evidence="2" id="KW-0472">Membrane</keyword>
<gene>
    <name evidence="3" type="ORF">D3M95_05360</name>
</gene>
<feature type="transmembrane region" description="Helical" evidence="2">
    <location>
        <begin position="430"/>
        <end position="457"/>
    </location>
</feature>
<dbReference type="EMBL" id="QXJK01000004">
    <property type="protein sequence ID" value="RIX35289.1"/>
    <property type="molecule type" value="Genomic_DNA"/>
</dbReference>
<feature type="compositionally biased region" description="Basic and acidic residues" evidence="1">
    <location>
        <begin position="261"/>
        <end position="270"/>
    </location>
</feature>
<dbReference type="PANTHER" id="PTHR34219">
    <property type="entry name" value="IRON-REGULATED INNER MEMBRANE PROTEIN-RELATED"/>
    <property type="match status" value="1"/>
</dbReference>
<feature type="transmembrane region" description="Helical" evidence="2">
    <location>
        <begin position="164"/>
        <end position="186"/>
    </location>
</feature>
<evidence type="ECO:0000313" key="3">
    <source>
        <dbReference type="EMBL" id="RIX35289.1"/>
    </source>
</evidence>
<dbReference type="STRING" id="1451189.CFAL_04520"/>
<feature type="transmembrane region" description="Helical" evidence="2">
    <location>
        <begin position="386"/>
        <end position="405"/>
    </location>
</feature>
<dbReference type="Proteomes" id="UP000285278">
    <property type="component" value="Unassembled WGS sequence"/>
</dbReference>
<organism evidence="3 4">
    <name type="scientific">Corynebacterium falsenii</name>
    <dbReference type="NCBI Taxonomy" id="108486"/>
    <lineage>
        <taxon>Bacteria</taxon>
        <taxon>Bacillati</taxon>
        <taxon>Actinomycetota</taxon>
        <taxon>Actinomycetes</taxon>
        <taxon>Mycobacteriales</taxon>
        <taxon>Corynebacteriaceae</taxon>
        <taxon>Corynebacterium</taxon>
    </lineage>
</organism>
<feature type="transmembrane region" description="Helical" evidence="2">
    <location>
        <begin position="213"/>
        <end position="235"/>
    </location>
</feature>
<feature type="region of interest" description="Disordered" evidence="1">
    <location>
        <begin position="1"/>
        <end position="20"/>
    </location>
</feature>
<keyword evidence="4" id="KW-1185">Reference proteome</keyword>
<evidence type="ECO:0000256" key="2">
    <source>
        <dbReference type="SAM" id="Phobius"/>
    </source>
</evidence>
<reference evidence="3 4" key="1">
    <citation type="submission" date="2018-09" db="EMBL/GenBank/DDBJ databases">
        <title>Optimization and identification of Corynebacterium falsenii FN1-14 from fish paste.</title>
        <authorList>
            <person name="Daroonpunt R."/>
            <person name="Tanasupawat S."/>
        </authorList>
    </citation>
    <scope>NUCLEOTIDE SEQUENCE [LARGE SCALE GENOMIC DNA]</scope>
    <source>
        <strain evidence="3 4">FN1-14</strain>
    </source>
</reference>
<dbReference type="Pfam" id="PF03929">
    <property type="entry name" value="PepSY_TM"/>
    <property type="match status" value="1"/>
</dbReference>
<accession>A0A418Q7Q7</accession>
<feature type="region of interest" description="Disordered" evidence="1">
    <location>
        <begin position="261"/>
        <end position="287"/>
    </location>
</feature>
<dbReference type="OrthoDB" id="9791166at2"/>
<feature type="compositionally biased region" description="Polar residues" evidence="1">
    <location>
        <begin position="273"/>
        <end position="282"/>
    </location>
</feature>
<name>A0A418Q7Q7_9CORY</name>
<dbReference type="AlphaFoldDB" id="A0A418Q7Q7"/>
<feature type="compositionally biased region" description="Basic and acidic residues" evidence="1">
    <location>
        <begin position="1"/>
        <end position="17"/>
    </location>
</feature>
<evidence type="ECO:0000313" key="4">
    <source>
        <dbReference type="Proteomes" id="UP000285278"/>
    </source>
</evidence>
<evidence type="ECO:0000256" key="1">
    <source>
        <dbReference type="SAM" id="MobiDB-lite"/>
    </source>
</evidence>
<comment type="caution">
    <text evidence="3">The sequence shown here is derived from an EMBL/GenBank/DDBJ whole genome shotgun (WGS) entry which is preliminary data.</text>
</comment>
<keyword evidence="2" id="KW-1133">Transmembrane helix</keyword>
<sequence length="492" mass="52867">MVLIEQKEPAPTKEPQRRSGLGPLMRRIHFYAGMFIGPFLLVAAISGALYAIAPTMEAIAYRDMLRVPESSTSVPLSQQVSAAQAEHPDMPVAQIWPSSEPGETTRVLLSDESVGEDRLRSVFVDPGTGDIVGDAPTYSGLGELPMRFWISQLHKDLHLGDPGALYSELAASWMWFIAFGGLYLWLKRTRSAKKAVLGLGSGGKGTRKRIMNLHAVAGVWLLIAMVGLSATGITWSNVAGQNVSTTVKALKWKADPINKSLTEDGSKAEGSKATGTDSSAGSKTEPRAVTPKEVANQAATVLATARAEGLTGSVRMFPGEDVNTAWQVSERWVPYRTSSDAITVNGSNGKVVDRLPFSELPLFSKLTSWGIYLHMGIMFGLPLQILLFLVALAIAGLVVTGYMMWWKRRPTLGGVAGVPGPNTELSATDWLIILAFIGIVGTFLPLFGASLIAMLLADRALAKRARQRTFTVDSQEPAPKLTRTTTSDSGAS</sequence>
<protein>
    <submittedName>
        <fullName evidence="3">PepSY domain-containing protein</fullName>
    </submittedName>
</protein>
<proteinExistence type="predicted"/>
<keyword evidence="2" id="KW-0812">Transmembrane</keyword>